<dbReference type="PROSITE" id="PS51096">
    <property type="entry name" value="PTS_EIIA_TYPE_4"/>
    <property type="match status" value="1"/>
</dbReference>
<evidence type="ECO:0000313" key="10">
    <source>
        <dbReference type="Proteomes" id="UP000593735"/>
    </source>
</evidence>
<dbReference type="RefSeq" id="WP_194371144.1">
    <property type="nucleotide sequence ID" value="NZ_CP063767.1"/>
</dbReference>
<accession>A0A7S7M883</accession>
<dbReference type="CDD" id="cd00006">
    <property type="entry name" value="PTS_IIA_man"/>
    <property type="match status" value="1"/>
</dbReference>
<dbReference type="InterPro" id="IPR004701">
    <property type="entry name" value="PTS_EIIA_man-typ"/>
</dbReference>
<evidence type="ECO:0000256" key="2">
    <source>
        <dbReference type="ARBA" id="ARBA00022448"/>
    </source>
</evidence>
<dbReference type="AlphaFoldDB" id="A0A7S7M883"/>
<keyword evidence="3" id="KW-0963">Cytoplasm</keyword>
<keyword evidence="7" id="KW-0418">Kinase</keyword>
<dbReference type="GO" id="GO:0009401">
    <property type="term" value="P:phosphoenolpyruvate-dependent sugar phosphotransferase system"/>
    <property type="evidence" value="ECO:0007669"/>
    <property type="project" value="UniProtKB-KW"/>
</dbReference>
<organism evidence="9 10">
    <name type="scientific">Thermophilibacter immobilis</name>
    <dbReference type="NCBI Taxonomy" id="2779519"/>
    <lineage>
        <taxon>Bacteria</taxon>
        <taxon>Bacillati</taxon>
        <taxon>Actinomycetota</taxon>
        <taxon>Coriobacteriia</taxon>
        <taxon>Coriobacteriales</taxon>
        <taxon>Atopobiaceae</taxon>
        <taxon>Thermophilibacter</taxon>
    </lineage>
</organism>
<reference evidence="9 10" key="1">
    <citation type="submission" date="2020-10" db="EMBL/GenBank/DDBJ databases">
        <title>Olsenella immobilis sp.nov., isolated from the mud in a fermentation cellar used for the production of Chinese strong-flavoured liquor.</title>
        <authorList>
            <person name="Lu L."/>
        </authorList>
    </citation>
    <scope>NUCLEOTIDE SEQUENCE [LARGE SCALE GENOMIC DNA]</scope>
    <source>
        <strain evidence="9 10">LZLJ-2</strain>
    </source>
</reference>
<protein>
    <recommendedName>
        <fullName evidence="8">PTS EIIA type-4 domain-containing protein</fullName>
    </recommendedName>
</protein>
<gene>
    <name evidence="9" type="ORF">INP52_09270</name>
</gene>
<dbReference type="EMBL" id="CP063767">
    <property type="protein sequence ID" value="QOY60565.1"/>
    <property type="molecule type" value="Genomic_DNA"/>
</dbReference>
<comment type="subcellular location">
    <subcellularLocation>
        <location evidence="1">Cytoplasm</location>
    </subcellularLocation>
</comment>
<dbReference type="Proteomes" id="UP000593735">
    <property type="component" value="Chromosome"/>
</dbReference>
<evidence type="ECO:0000313" key="9">
    <source>
        <dbReference type="EMBL" id="QOY60565.1"/>
    </source>
</evidence>
<keyword evidence="10" id="KW-1185">Reference proteome</keyword>
<evidence type="ECO:0000256" key="3">
    <source>
        <dbReference type="ARBA" id="ARBA00022490"/>
    </source>
</evidence>
<keyword evidence="2" id="KW-0813">Transport</keyword>
<evidence type="ECO:0000256" key="5">
    <source>
        <dbReference type="ARBA" id="ARBA00022679"/>
    </source>
</evidence>
<evidence type="ECO:0000256" key="1">
    <source>
        <dbReference type="ARBA" id="ARBA00004496"/>
    </source>
</evidence>
<dbReference type="Gene3D" id="3.40.50.510">
    <property type="entry name" value="Phosphotransferase system, mannose-type IIA component"/>
    <property type="match status" value="1"/>
</dbReference>
<feature type="domain" description="PTS EIIA type-4" evidence="8">
    <location>
        <begin position="1"/>
        <end position="122"/>
    </location>
</feature>
<evidence type="ECO:0000256" key="7">
    <source>
        <dbReference type="ARBA" id="ARBA00022777"/>
    </source>
</evidence>
<evidence type="ECO:0000259" key="8">
    <source>
        <dbReference type="PROSITE" id="PS51096"/>
    </source>
</evidence>
<dbReference type="GO" id="GO:0016301">
    <property type="term" value="F:kinase activity"/>
    <property type="evidence" value="ECO:0007669"/>
    <property type="project" value="UniProtKB-KW"/>
</dbReference>
<name>A0A7S7M883_9ACTN</name>
<dbReference type="GO" id="GO:0016020">
    <property type="term" value="C:membrane"/>
    <property type="evidence" value="ECO:0007669"/>
    <property type="project" value="InterPro"/>
</dbReference>
<sequence length="142" mass="15733">MNRLVLASHGGLAEGARDSIEMITGDVSKLSVISLERDDTEQIIDRTEALLRTFDSADTVYILTDMLGSSVTNQMIELHGNHSAITVITGMNLPLILELVLCDYSPREEELEEMINRGREGIQNTEVLMRAATQQEEGDDLL</sequence>
<dbReference type="SUPFAM" id="SSF53062">
    <property type="entry name" value="PTS system fructose IIA component-like"/>
    <property type="match status" value="1"/>
</dbReference>
<dbReference type="PANTHER" id="PTHR33799:SF1">
    <property type="entry name" value="PTS SYSTEM MANNOSE-SPECIFIC EIIAB COMPONENT-RELATED"/>
    <property type="match status" value="1"/>
</dbReference>
<dbReference type="GO" id="GO:0005737">
    <property type="term" value="C:cytoplasm"/>
    <property type="evidence" value="ECO:0007669"/>
    <property type="project" value="UniProtKB-SubCell"/>
</dbReference>
<evidence type="ECO:0000256" key="6">
    <source>
        <dbReference type="ARBA" id="ARBA00022683"/>
    </source>
</evidence>
<dbReference type="PANTHER" id="PTHR33799">
    <property type="entry name" value="PTS PERMEASE-RELATED-RELATED"/>
    <property type="match status" value="1"/>
</dbReference>
<dbReference type="InterPro" id="IPR036662">
    <property type="entry name" value="PTS_EIIA_man-typ_sf"/>
</dbReference>
<dbReference type="InterPro" id="IPR051471">
    <property type="entry name" value="Bacterial_PTS_sugar_comp"/>
</dbReference>
<dbReference type="Pfam" id="PF03610">
    <property type="entry name" value="EIIA-man"/>
    <property type="match status" value="1"/>
</dbReference>
<proteinExistence type="predicted"/>
<keyword evidence="6" id="KW-0598">Phosphotransferase system</keyword>
<dbReference type="InterPro" id="IPR033887">
    <property type="entry name" value="PTS_IIA_man"/>
</dbReference>
<keyword evidence="5" id="KW-0808">Transferase</keyword>
<keyword evidence="4" id="KW-0762">Sugar transport</keyword>
<dbReference type="KEGG" id="tio:INP52_09270"/>
<evidence type="ECO:0000256" key="4">
    <source>
        <dbReference type="ARBA" id="ARBA00022597"/>
    </source>
</evidence>